<reference evidence="3" key="1">
    <citation type="submission" date="2010-11" db="EMBL/GenBank/DDBJ databases">
        <title>The complete genome of Desulfurococcus mucosus DSM 2162.</title>
        <authorList>
            <consortium name="US DOE Joint Genome Institute (JGI-PGF)"/>
            <person name="Lucas S."/>
            <person name="Copeland A."/>
            <person name="Lapidus A."/>
            <person name="Bruce D."/>
            <person name="Goodwin L."/>
            <person name="Pitluck S."/>
            <person name="Kyrpides N."/>
            <person name="Mavromatis K."/>
            <person name="Pagani I."/>
            <person name="Ivanova N."/>
            <person name="Ovchinnikova G."/>
            <person name="Chertkov O."/>
            <person name="Held B."/>
            <person name="Brettin T."/>
            <person name="Detter J.C."/>
            <person name="Tapia R."/>
            <person name="Han C."/>
            <person name="Land M."/>
            <person name="Hauser L."/>
            <person name="Markowitz V."/>
            <person name="Cheng J.-F."/>
            <person name="Hugenholtz P."/>
            <person name="Woyke T."/>
            <person name="Wu D."/>
            <person name="Wirth R."/>
            <person name="Bilek Y."/>
            <person name="Hader T."/>
            <person name="Klenk H.-P."/>
            <person name="Eisen J.A."/>
        </authorList>
    </citation>
    <scope>NUCLEOTIDE SEQUENCE [LARGE SCALE GENOMIC DNA]</scope>
    <source>
        <strain evidence="3">ATCC 35584 / DSM 2162 / JCM 9187 / O7/1</strain>
    </source>
</reference>
<proteinExistence type="predicted"/>
<accession>E8R8W9</accession>
<protein>
    <submittedName>
        <fullName evidence="2">ABC-2 type transporter</fullName>
    </submittedName>
</protein>
<dbReference type="STRING" id="765177.Desmu_0637"/>
<feature type="transmembrane region" description="Helical" evidence="1">
    <location>
        <begin position="117"/>
        <end position="135"/>
    </location>
</feature>
<feature type="transmembrane region" description="Helical" evidence="1">
    <location>
        <begin position="141"/>
        <end position="170"/>
    </location>
</feature>
<dbReference type="EMBL" id="CP002363">
    <property type="protein sequence ID" value="ADV64945.1"/>
    <property type="molecule type" value="Genomic_DNA"/>
</dbReference>
<feature type="transmembrane region" description="Helical" evidence="1">
    <location>
        <begin position="177"/>
        <end position="195"/>
    </location>
</feature>
<name>E8R8W9_DESM0</name>
<keyword evidence="1" id="KW-1133">Transmembrane helix</keyword>
<keyword evidence="1" id="KW-0812">Transmembrane</keyword>
<keyword evidence="3" id="KW-1185">Reference proteome</keyword>
<dbReference type="Proteomes" id="UP000001068">
    <property type="component" value="Chromosome"/>
</dbReference>
<dbReference type="GeneID" id="10153331"/>
<evidence type="ECO:0000256" key="1">
    <source>
        <dbReference type="SAM" id="Phobius"/>
    </source>
</evidence>
<dbReference type="HOGENOM" id="CLU_1032933_0_0_2"/>
<evidence type="ECO:0000313" key="3">
    <source>
        <dbReference type="Proteomes" id="UP000001068"/>
    </source>
</evidence>
<organism evidence="2 3">
    <name type="scientific">Desulfurococcus mucosus (strain ATCC 35584 / DSM 2162 / JCM 9187 / O7/1)</name>
    <dbReference type="NCBI Taxonomy" id="765177"/>
    <lineage>
        <taxon>Archaea</taxon>
        <taxon>Thermoproteota</taxon>
        <taxon>Thermoprotei</taxon>
        <taxon>Desulfurococcales</taxon>
        <taxon>Desulfurococcaceae</taxon>
        <taxon>Desulfurococcus</taxon>
    </lineage>
</organism>
<gene>
    <name evidence="2" type="ordered locus">Desmu_0637</name>
</gene>
<feature type="transmembrane region" description="Helical" evidence="1">
    <location>
        <begin position="29"/>
        <end position="50"/>
    </location>
</feature>
<dbReference type="OrthoDB" id="18625at2157"/>
<feature type="transmembrane region" description="Helical" evidence="1">
    <location>
        <begin position="62"/>
        <end position="79"/>
    </location>
</feature>
<evidence type="ECO:0000313" key="2">
    <source>
        <dbReference type="EMBL" id="ADV64945.1"/>
    </source>
</evidence>
<dbReference type="KEGG" id="dmu:Desmu_0637"/>
<reference evidence="2 3" key="2">
    <citation type="journal article" date="2011" name="Stand. Genomic Sci.">
        <title>Complete genome sequence of Desulfurococcus mucosus type strain (O7/1).</title>
        <authorList>
            <person name="Wirth R."/>
            <person name="Chertkov O."/>
            <person name="Held B."/>
            <person name="Lapidus A."/>
            <person name="Nolan M."/>
            <person name="Lucas S."/>
            <person name="Hammon N."/>
            <person name="Deshpande S."/>
            <person name="Cheng J.F."/>
            <person name="Tapia R."/>
            <person name="Han C."/>
            <person name="Goodwin L."/>
            <person name="Pitluck S."/>
            <person name="Liolios K."/>
            <person name="Ioanna P."/>
            <person name="Ivanova N."/>
            <person name="Mavromatis K."/>
            <person name="Mikhailova N."/>
            <person name="Pati A."/>
            <person name="Chen A."/>
            <person name="Palaniappan K."/>
            <person name="Land M."/>
            <person name="Hauser L."/>
            <person name="Chang Y.J."/>
            <person name="Jeffries C.D."/>
            <person name="Bilek Y."/>
            <person name="Hader T."/>
            <person name="Rohde M."/>
            <person name="Spring S."/>
            <person name="Sikorski J."/>
            <person name="Goker M."/>
            <person name="Woyke T."/>
            <person name="Bristow J."/>
            <person name="Eisen J.A."/>
            <person name="Markowitz V."/>
            <person name="Hugenholtz P."/>
            <person name="Kyrpides N.C."/>
            <person name="Klenk H.P."/>
        </authorList>
    </citation>
    <scope>NUCLEOTIDE SEQUENCE [LARGE SCALE GENOMIC DNA]</scope>
    <source>
        <strain evidence="3">ATCC 35584 / DSM 2162 / JCM 9187 / O7/1</strain>
    </source>
</reference>
<dbReference type="RefSeq" id="WP_013562167.1">
    <property type="nucleotide sequence ID" value="NC_014961.1"/>
</dbReference>
<keyword evidence="1" id="KW-0472">Membrane</keyword>
<sequence precursor="true">MRGLLEVVKAEYVFVYGDVLRRKSALVSFLAYPYMLSAFILIVGYGVGGLNAFTEKTGVDPVLFYVSGSYIMLSVMAVSDDLMWRPDFDHWMGTLPYVLLSPVSRAYRYIAIPLPRLTLVVLLGATSVMPVFTVLEGLGGILAGLIVVLIGVLASLSFIPVSMLVMGLLYRSTGENWRVLNIVRPLLMILIGVYYPRQMMPWIGRLVTYLLPPSNSVEAAQRFLATLQLDTYSWLLIGLTVALSIVYLPVGIKGLVAWEGRLRLTGVRTE</sequence>
<dbReference type="eggNOG" id="arCOG01465">
    <property type="taxonomic scope" value="Archaea"/>
</dbReference>
<dbReference type="AlphaFoldDB" id="E8R8W9"/>
<feature type="transmembrane region" description="Helical" evidence="1">
    <location>
        <begin position="232"/>
        <end position="258"/>
    </location>
</feature>